<comment type="caution">
    <text evidence="3">The sequence shown here is derived from an EMBL/GenBank/DDBJ whole genome shotgun (WGS) entry which is preliminary data.</text>
</comment>
<name>A0A1X1ZR75_9MYCO</name>
<feature type="domain" description="UspA" evidence="2">
    <location>
        <begin position="147"/>
        <end position="277"/>
    </location>
</feature>
<evidence type="ECO:0000313" key="4">
    <source>
        <dbReference type="Proteomes" id="UP000193529"/>
    </source>
</evidence>
<sequence>MNELAAPRPIVVGIDGSKAATRAALWAVDEAVSRDVPLRLLSAIESGDPLEAERKLVTAETAVRAFTAIEATGQPVKIEQEIVQGPPIESLIRASASAAMVCVGSVGLLHFQPSRVGSTAAALALSARCPVAIVREPRKQPRRLPVHRIVVEVDKAPAPDNDVLLGVAMEEARLRDATVEAIVCRRSVSDDTAAEGEGDRRALADLDRRLARWRRRYPDLHVESVALGTTFMEFLAYNCRTVQLVIVGAGNREHLRELVGPVGGAVLRDADCSLLIVNRQHL</sequence>
<dbReference type="PRINTS" id="PR01438">
    <property type="entry name" value="UNVRSLSTRESS"/>
</dbReference>
<evidence type="ECO:0000256" key="1">
    <source>
        <dbReference type="ARBA" id="ARBA00008791"/>
    </source>
</evidence>
<dbReference type="OrthoDB" id="3174546at2"/>
<comment type="similarity">
    <text evidence="1">Belongs to the universal stress protein A family.</text>
</comment>
<organism evidence="3 4">
    <name type="scientific">Mycobacterium palustre</name>
    <dbReference type="NCBI Taxonomy" id="153971"/>
    <lineage>
        <taxon>Bacteria</taxon>
        <taxon>Bacillati</taxon>
        <taxon>Actinomycetota</taxon>
        <taxon>Actinomycetes</taxon>
        <taxon>Mycobacteriales</taxon>
        <taxon>Mycobacteriaceae</taxon>
        <taxon>Mycobacterium</taxon>
        <taxon>Mycobacterium simiae complex</taxon>
    </lineage>
</organism>
<reference evidence="3 4" key="1">
    <citation type="submission" date="2016-01" db="EMBL/GenBank/DDBJ databases">
        <title>The new phylogeny of the genus Mycobacterium.</title>
        <authorList>
            <person name="Tarcisio F."/>
            <person name="Conor M."/>
            <person name="Antonella G."/>
            <person name="Elisabetta G."/>
            <person name="Giulia F.S."/>
            <person name="Sara T."/>
            <person name="Anna F."/>
            <person name="Clotilde B."/>
            <person name="Roberto B."/>
            <person name="Veronica D.S."/>
            <person name="Fabio R."/>
            <person name="Monica P."/>
            <person name="Olivier J."/>
            <person name="Enrico T."/>
            <person name="Nicola S."/>
        </authorList>
    </citation>
    <scope>NUCLEOTIDE SEQUENCE [LARGE SCALE GENOMIC DNA]</scope>
    <source>
        <strain evidence="3 4">DSM 44572</strain>
    </source>
</reference>
<dbReference type="InterPro" id="IPR006015">
    <property type="entry name" value="Universal_stress_UspA"/>
</dbReference>
<dbReference type="Proteomes" id="UP000193529">
    <property type="component" value="Unassembled WGS sequence"/>
</dbReference>
<dbReference type="RefSeq" id="WP_085078055.1">
    <property type="nucleotide sequence ID" value="NZ_JACKRZ010000014.1"/>
</dbReference>
<dbReference type="AlphaFoldDB" id="A0A1X1ZR75"/>
<feature type="domain" description="UspA" evidence="2">
    <location>
        <begin position="8"/>
        <end position="135"/>
    </location>
</feature>
<dbReference type="SUPFAM" id="SSF52402">
    <property type="entry name" value="Adenine nucleotide alpha hydrolases-like"/>
    <property type="match status" value="2"/>
</dbReference>
<dbReference type="Gene3D" id="3.40.50.620">
    <property type="entry name" value="HUPs"/>
    <property type="match status" value="2"/>
</dbReference>
<keyword evidence="4" id="KW-1185">Reference proteome</keyword>
<dbReference type="PANTHER" id="PTHR46268">
    <property type="entry name" value="STRESS RESPONSE PROTEIN NHAX"/>
    <property type="match status" value="1"/>
</dbReference>
<protein>
    <recommendedName>
        <fullName evidence="2">UspA domain-containing protein</fullName>
    </recommendedName>
</protein>
<evidence type="ECO:0000313" key="3">
    <source>
        <dbReference type="EMBL" id="ORW25805.1"/>
    </source>
</evidence>
<evidence type="ECO:0000259" key="2">
    <source>
        <dbReference type="Pfam" id="PF00582"/>
    </source>
</evidence>
<dbReference type="EMBL" id="LQPJ01000094">
    <property type="protein sequence ID" value="ORW25805.1"/>
    <property type="molecule type" value="Genomic_DNA"/>
</dbReference>
<accession>A0A1X1ZR75</accession>
<dbReference type="InterPro" id="IPR006016">
    <property type="entry name" value="UspA"/>
</dbReference>
<dbReference type="Pfam" id="PF00582">
    <property type="entry name" value="Usp"/>
    <property type="match status" value="2"/>
</dbReference>
<proteinExistence type="inferred from homology"/>
<dbReference type="InterPro" id="IPR014729">
    <property type="entry name" value="Rossmann-like_a/b/a_fold"/>
</dbReference>
<gene>
    <name evidence="3" type="ORF">AWC19_06430</name>
</gene>
<dbReference type="STRING" id="153971.AWC19_06430"/>
<dbReference type="PANTHER" id="PTHR46268:SF6">
    <property type="entry name" value="UNIVERSAL STRESS PROTEIN UP12"/>
    <property type="match status" value="1"/>
</dbReference>